<name>A0A395HGW8_ASPHC</name>
<dbReference type="Gene3D" id="3.40.50.1000">
    <property type="entry name" value="HAD superfamily/HAD-like"/>
    <property type="match status" value="1"/>
</dbReference>
<feature type="compositionally biased region" description="Pro residues" evidence="1">
    <location>
        <begin position="314"/>
        <end position="323"/>
    </location>
</feature>
<feature type="compositionally biased region" description="Basic and acidic residues" evidence="1">
    <location>
        <begin position="121"/>
        <end position="134"/>
    </location>
</feature>
<dbReference type="InterPro" id="IPR004274">
    <property type="entry name" value="FCP1_dom"/>
</dbReference>
<dbReference type="RefSeq" id="XP_025546231.1">
    <property type="nucleotide sequence ID" value="XM_025694311.1"/>
</dbReference>
<reference evidence="3 4" key="1">
    <citation type="submission" date="2018-02" db="EMBL/GenBank/DDBJ databases">
        <title>The genomes of Aspergillus section Nigri reveals drivers in fungal speciation.</title>
        <authorList>
            <consortium name="DOE Joint Genome Institute"/>
            <person name="Vesth T.C."/>
            <person name="Nybo J."/>
            <person name="Theobald S."/>
            <person name="Brandl J."/>
            <person name="Frisvad J.C."/>
            <person name="Nielsen K.F."/>
            <person name="Lyhne E.K."/>
            <person name="Kogle M.E."/>
            <person name="Kuo A."/>
            <person name="Riley R."/>
            <person name="Clum A."/>
            <person name="Nolan M."/>
            <person name="Lipzen A."/>
            <person name="Salamov A."/>
            <person name="Henrissat B."/>
            <person name="Wiebenga A."/>
            <person name="De vries R.P."/>
            <person name="Grigoriev I.V."/>
            <person name="Mortensen U.H."/>
            <person name="Andersen M.R."/>
            <person name="Baker S.E."/>
        </authorList>
    </citation>
    <scope>NUCLEOTIDE SEQUENCE [LARGE SCALE GENOMIC DNA]</scope>
    <source>
        <strain evidence="3 4">CBS 101889</strain>
    </source>
</reference>
<dbReference type="SUPFAM" id="SSF56784">
    <property type="entry name" value="HAD-like"/>
    <property type="match status" value="1"/>
</dbReference>
<dbReference type="AlphaFoldDB" id="A0A395HGW8"/>
<feature type="compositionally biased region" description="Polar residues" evidence="1">
    <location>
        <begin position="102"/>
        <end position="115"/>
    </location>
</feature>
<evidence type="ECO:0000259" key="2">
    <source>
        <dbReference type="PROSITE" id="PS50969"/>
    </source>
</evidence>
<feature type="region of interest" description="Disordered" evidence="1">
    <location>
        <begin position="1"/>
        <end position="21"/>
    </location>
</feature>
<evidence type="ECO:0000313" key="4">
    <source>
        <dbReference type="Proteomes" id="UP000248961"/>
    </source>
</evidence>
<accession>A0A395HGW8</accession>
<feature type="domain" description="FCP1 homology" evidence="2">
    <location>
        <begin position="339"/>
        <end position="521"/>
    </location>
</feature>
<dbReference type="Pfam" id="PF03031">
    <property type="entry name" value="NIF"/>
    <property type="match status" value="1"/>
</dbReference>
<dbReference type="Proteomes" id="UP000248961">
    <property type="component" value="Unassembled WGS sequence"/>
</dbReference>
<dbReference type="PANTHER" id="PTHR12210">
    <property type="entry name" value="DULLARD PROTEIN PHOSPHATASE"/>
    <property type="match status" value="1"/>
</dbReference>
<dbReference type="VEuPathDB" id="FungiDB:BO97DRAFT_400834"/>
<feature type="region of interest" description="Disordered" evidence="1">
    <location>
        <begin position="589"/>
        <end position="794"/>
    </location>
</feature>
<dbReference type="SMART" id="SM00577">
    <property type="entry name" value="CPDc"/>
    <property type="match status" value="1"/>
</dbReference>
<proteinExistence type="predicted"/>
<feature type="compositionally biased region" description="Low complexity" evidence="1">
    <location>
        <begin position="657"/>
        <end position="699"/>
    </location>
</feature>
<dbReference type="EMBL" id="KZ824341">
    <property type="protein sequence ID" value="RAL07077.1"/>
    <property type="molecule type" value="Genomic_DNA"/>
</dbReference>
<dbReference type="InterPro" id="IPR050365">
    <property type="entry name" value="TIM50"/>
</dbReference>
<feature type="compositionally biased region" description="Low complexity" evidence="1">
    <location>
        <begin position="631"/>
        <end position="648"/>
    </location>
</feature>
<feature type="compositionally biased region" description="Low complexity" evidence="1">
    <location>
        <begin position="613"/>
        <end position="623"/>
    </location>
</feature>
<evidence type="ECO:0000256" key="1">
    <source>
        <dbReference type="SAM" id="MobiDB-lite"/>
    </source>
</evidence>
<organism evidence="3 4">
    <name type="scientific">Aspergillus homomorphus (strain CBS 101889)</name>
    <dbReference type="NCBI Taxonomy" id="1450537"/>
    <lineage>
        <taxon>Eukaryota</taxon>
        <taxon>Fungi</taxon>
        <taxon>Dikarya</taxon>
        <taxon>Ascomycota</taxon>
        <taxon>Pezizomycotina</taxon>
        <taxon>Eurotiomycetes</taxon>
        <taxon>Eurotiomycetidae</taxon>
        <taxon>Eurotiales</taxon>
        <taxon>Aspergillaceae</taxon>
        <taxon>Aspergillus</taxon>
        <taxon>Aspergillus subgen. Circumdati</taxon>
    </lineage>
</organism>
<feature type="region of interest" description="Disordered" evidence="1">
    <location>
        <begin position="288"/>
        <end position="342"/>
    </location>
</feature>
<dbReference type="InterPro" id="IPR023214">
    <property type="entry name" value="HAD_sf"/>
</dbReference>
<keyword evidence="4" id="KW-1185">Reference proteome</keyword>
<sequence length="794" mass="87885">MLALRLPPSASARLDRKSRSGASLMISRPSISPTLRCRTSSLLRSYVRSCPLCKYRDCASHPTMGPENSPGGGYSSRGGHNKSYNEGNPRASWRPYRDRWNSKPTHADQTGTQAPGQGLPDRARRNNRSADRRPTQGSGLAVMSHEAMPLQSSHGPNSTSHAGFGGNVNNPNLPFVFPPFPGVMDANGNVVSQQPFPMPTIPDQQPFFTSNMSAQQSVFRHNAPDQSQQQFTPQLAPSPYPSFGLPTWDDFTKFASQLPPMPPPPMLNMGMSNPLLAMQMFGSIAYGPDTPQDAVSNQQERYVPDERGSRSPKPVKPVIPPSPTADYLEQSSLPPKRNPSPQPLLVILDLNGTLVHRKNRNSPPSYSERAGLRLFLDTLLSNYTVMVWSSSQPFTVKSLCAKLFSRADRKRLVAEWGRDKFNLTAHQYRNKVQVYKTLSTVWQSSLIQSSYPRSYRKRGQQAQEGGKKLQWDQTNTILIDDSKLKAIAEPYNILEIPEFTGNCSAEDAQVFPNVLRLLQELAKYDDVSKVLHIWGSKLTETEGASVFDIDIGVDESDSIPAGTAAVTLGQHEQQPSIPHGPSTIEELAQARTARRKARKQEKKAARRLATSTAPAKPAGAAFPARDRSRSPFRPARAAFPARDSSRSPLRPADAAFPARDSSRSPFRPARAAFPARGSSRSPSRPADAAFPARDSSRSPFRSAGAVFPTRERSRSPPKKLPFRQSRSPARIRDTTPYQPRAGSPNPPQFQDKKSQARRDRRRARKMEAKAARQGKGRRTSENYLLDQLEASLNR</sequence>
<feature type="region of interest" description="Disordered" evidence="1">
    <location>
        <begin position="61"/>
        <end position="139"/>
    </location>
</feature>
<dbReference type="OrthoDB" id="1711508at2759"/>
<gene>
    <name evidence="3" type="ORF">BO97DRAFT_400834</name>
</gene>
<feature type="compositionally biased region" description="Basic residues" evidence="1">
    <location>
        <begin position="592"/>
        <end position="606"/>
    </location>
</feature>
<protein>
    <recommendedName>
        <fullName evidence="2">FCP1 homology domain-containing protein</fullName>
    </recommendedName>
</protein>
<dbReference type="PROSITE" id="PS50969">
    <property type="entry name" value="FCP1"/>
    <property type="match status" value="1"/>
</dbReference>
<dbReference type="STRING" id="1450537.A0A395HGW8"/>
<dbReference type="InterPro" id="IPR036412">
    <property type="entry name" value="HAD-like_sf"/>
</dbReference>
<evidence type="ECO:0000313" key="3">
    <source>
        <dbReference type="EMBL" id="RAL07077.1"/>
    </source>
</evidence>
<dbReference type="GeneID" id="37198600"/>